<protein>
    <recommendedName>
        <fullName evidence="4">TPR repeat-containing protein</fullName>
    </recommendedName>
</protein>
<keyword evidence="1" id="KW-0732">Signal</keyword>
<accession>A0ABV7JPT0</accession>
<feature type="chain" id="PRO_5045652190" description="TPR repeat-containing protein" evidence="1">
    <location>
        <begin position="20"/>
        <end position="155"/>
    </location>
</feature>
<evidence type="ECO:0000313" key="3">
    <source>
        <dbReference type="Proteomes" id="UP001595526"/>
    </source>
</evidence>
<dbReference type="Proteomes" id="UP001595526">
    <property type="component" value="Unassembled WGS sequence"/>
</dbReference>
<organism evidence="2 3">
    <name type="scientific">Parapedobacter deserti</name>
    <dbReference type="NCBI Taxonomy" id="1912957"/>
    <lineage>
        <taxon>Bacteria</taxon>
        <taxon>Pseudomonadati</taxon>
        <taxon>Bacteroidota</taxon>
        <taxon>Sphingobacteriia</taxon>
        <taxon>Sphingobacteriales</taxon>
        <taxon>Sphingobacteriaceae</taxon>
        <taxon>Parapedobacter</taxon>
    </lineage>
</organism>
<name>A0ABV7JPT0_9SPHI</name>
<dbReference type="EMBL" id="JBHRTA010000038">
    <property type="protein sequence ID" value="MFC3198925.1"/>
    <property type="molecule type" value="Genomic_DNA"/>
</dbReference>
<dbReference type="RefSeq" id="WP_379024052.1">
    <property type="nucleotide sequence ID" value="NZ_JBHRTA010000038.1"/>
</dbReference>
<evidence type="ECO:0008006" key="4">
    <source>
        <dbReference type="Google" id="ProtNLM"/>
    </source>
</evidence>
<keyword evidence="3" id="KW-1185">Reference proteome</keyword>
<evidence type="ECO:0000256" key="1">
    <source>
        <dbReference type="SAM" id="SignalP"/>
    </source>
</evidence>
<comment type="caution">
    <text evidence="2">The sequence shown here is derived from an EMBL/GenBank/DDBJ whole genome shotgun (WGS) entry which is preliminary data.</text>
</comment>
<feature type="signal peptide" evidence="1">
    <location>
        <begin position="1"/>
        <end position="19"/>
    </location>
</feature>
<sequence>MYRYLALLVILSNWFSLSAQDLNDIRLSYRDATKSQAQAQAFYEPLQNVSKSDKPVLVAYKGAGLMLLARYEKLTERGPKVKEAIPWIEQAVADEPHNPEIRLIRLSVQEHLPKFLKYNQDIEADRQFIQQALPSLEDEGLKAMIKGYFDEFSEK</sequence>
<gene>
    <name evidence="2" type="ORF">ACFOET_14980</name>
</gene>
<evidence type="ECO:0000313" key="2">
    <source>
        <dbReference type="EMBL" id="MFC3198925.1"/>
    </source>
</evidence>
<reference evidence="3" key="1">
    <citation type="journal article" date="2019" name="Int. J. Syst. Evol. Microbiol.">
        <title>The Global Catalogue of Microorganisms (GCM) 10K type strain sequencing project: providing services to taxonomists for standard genome sequencing and annotation.</title>
        <authorList>
            <consortium name="The Broad Institute Genomics Platform"/>
            <consortium name="The Broad Institute Genome Sequencing Center for Infectious Disease"/>
            <person name="Wu L."/>
            <person name="Ma J."/>
        </authorList>
    </citation>
    <scope>NUCLEOTIDE SEQUENCE [LARGE SCALE GENOMIC DNA]</scope>
    <source>
        <strain evidence="3">KCTC 52416</strain>
    </source>
</reference>
<proteinExistence type="predicted"/>